<dbReference type="InterPro" id="IPR001453">
    <property type="entry name" value="MoaB/Mog_dom"/>
</dbReference>
<dbReference type="PANTHER" id="PTHR43777:SF1">
    <property type="entry name" value="MOLYBDENUM COFACTOR CYTIDYLYLTRANSFERASE"/>
    <property type="match status" value="1"/>
</dbReference>
<dbReference type="GO" id="GO:0061602">
    <property type="term" value="F:molybdenum cofactor cytidylyltransferase activity"/>
    <property type="evidence" value="ECO:0007669"/>
    <property type="project" value="UniProtKB-EC"/>
</dbReference>
<evidence type="ECO:0000313" key="4">
    <source>
        <dbReference type="Proteomes" id="UP000781958"/>
    </source>
</evidence>
<dbReference type="EMBL" id="JAGINP010000016">
    <property type="protein sequence ID" value="MBP2294580.1"/>
    <property type="molecule type" value="Genomic_DNA"/>
</dbReference>
<reference evidence="3 4" key="1">
    <citation type="submission" date="2021-03" db="EMBL/GenBank/DDBJ databases">
        <title>Genomic Encyclopedia of Type Strains, Phase III (KMG-III): the genomes of soil and plant-associated and newly described type strains.</title>
        <authorList>
            <person name="Whitman W."/>
        </authorList>
    </citation>
    <scope>NUCLEOTIDE SEQUENCE [LARGE SCALE GENOMIC DNA]</scope>
    <source>
        <strain evidence="3 4">IMMIB AFH-6</strain>
    </source>
</reference>
<dbReference type="Gene3D" id="3.90.550.10">
    <property type="entry name" value="Spore Coat Polysaccharide Biosynthesis Protein SpsA, Chain A"/>
    <property type="match status" value="1"/>
</dbReference>
<dbReference type="Proteomes" id="UP000781958">
    <property type="component" value="Unassembled WGS sequence"/>
</dbReference>
<dbReference type="CDD" id="cd03522">
    <property type="entry name" value="MoeA_like"/>
    <property type="match status" value="1"/>
</dbReference>
<accession>A0ABS4ST76</accession>
<dbReference type="EC" id="2.7.7.76" evidence="3"/>
<dbReference type="SUPFAM" id="SSF53218">
    <property type="entry name" value="Molybdenum cofactor biosynthesis proteins"/>
    <property type="match status" value="1"/>
</dbReference>
<dbReference type="PANTHER" id="PTHR43777">
    <property type="entry name" value="MOLYBDENUM COFACTOR CYTIDYLYLTRANSFERASE"/>
    <property type="match status" value="1"/>
</dbReference>
<dbReference type="InterPro" id="IPR025877">
    <property type="entry name" value="MobA-like_NTP_Trfase"/>
</dbReference>
<feature type="domain" description="MoaB/Mog" evidence="2">
    <location>
        <begin position="171"/>
        <end position="302"/>
    </location>
</feature>
<dbReference type="InterPro" id="IPR012184">
    <property type="entry name" value="Bifunc_Mopterin-bd"/>
</dbReference>
<keyword evidence="3" id="KW-0548">Nucleotidyltransferase</keyword>
<comment type="caution">
    <text evidence="3">The sequence shown here is derived from an EMBL/GenBank/DDBJ whole genome shotgun (WGS) entry which is preliminary data.</text>
</comment>
<evidence type="ECO:0000256" key="1">
    <source>
        <dbReference type="ARBA" id="ARBA00022842"/>
    </source>
</evidence>
<dbReference type="Gene3D" id="3.40.980.10">
    <property type="entry name" value="MoaB/Mog-like domain"/>
    <property type="match status" value="1"/>
</dbReference>
<dbReference type="SMART" id="SM00852">
    <property type="entry name" value="MoCF_biosynth"/>
    <property type="match status" value="1"/>
</dbReference>
<keyword evidence="1" id="KW-0460">Magnesium</keyword>
<evidence type="ECO:0000313" key="3">
    <source>
        <dbReference type="EMBL" id="MBP2294580.1"/>
    </source>
</evidence>
<dbReference type="CDD" id="cd04182">
    <property type="entry name" value="GT_2_like_f"/>
    <property type="match status" value="1"/>
</dbReference>
<name>A0ABS4ST76_9PROT</name>
<proteinExistence type="predicted"/>
<dbReference type="InterPro" id="IPR029044">
    <property type="entry name" value="Nucleotide-diphossugar_trans"/>
</dbReference>
<keyword evidence="3" id="KW-0808">Transferase</keyword>
<keyword evidence="4" id="KW-1185">Reference proteome</keyword>
<gene>
    <name evidence="3" type="ORF">J2851_004370</name>
</gene>
<dbReference type="Pfam" id="PF12804">
    <property type="entry name" value="NTP_transf_3"/>
    <property type="match status" value="1"/>
</dbReference>
<organism evidence="3 4">
    <name type="scientific">Azospirillum rugosum</name>
    <dbReference type="NCBI Taxonomy" id="416170"/>
    <lineage>
        <taxon>Bacteria</taxon>
        <taxon>Pseudomonadati</taxon>
        <taxon>Pseudomonadota</taxon>
        <taxon>Alphaproteobacteria</taxon>
        <taxon>Rhodospirillales</taxon>
        <taxon>Azospirillaceae</taxon>
        <taxon>Azospirillum</taxon>
    </lineage>
</organism>
<sequence length="542" mass="55773">MFFGPLPLREAEGAILAHSVRRGAVSFKKGRILSAEDVAALRDAGLTSVTAARPGPDDVGEDAAAARIAAALKGQGVTVGAAFTGRVNLFAEAAGLFLLDAERIDALNQIDESVTVATLPPFAAVEAGQMVATVKIIPFAAPRAAVEGAEVEASAGQPALRVAPFRALTAALIQTRLPGIKDSVLDKTVAVTRERLEALNARLVRDSRCYHGEAALADAIAAAGRVDLLLIAGASAITDRRDVLPAGIERAGGVIDHFGMPVDPGNLLLLARIGDTAVLGLPGCARSPKLNGFDWVLQRIAAGIPVERRDVMRMGVGGLLAEIPSRPLPRAGTAAAAEPPRAPRIAALVLAAGRSSRMGGSNKLLAEVGGQPLVARTVEAVLASQAKPVVVVTGHQAEAVSAALAGRPLTLVHNPDYADGLSASLKAGLAALPGDVDGVVVCLGDMPRVSPAVIDRLVAAYNPTEGRAVCIPTVQGKRGNPVLWDRGFFAEMMKLTGDAGAKSLLARHADQVVEVPVVEGGILYDVDTPELLAELRGGEGQS</sequence>
<dbReference type="InterPro" id="IPR036425">
    <property type="entry name" value="MoaB/Mog-like_dom_sf"/>
</dbReference>
<dbReference type="RefSeq" id="WP_209768799.1">
    <property type="nucleotide sequence ID" value="NZ_JAGINP010000016.1"/>
</dbReference>
<dbReference type="PIRSF" id="PIRSF036626">
    <property type="entry name" value="MPTBd_MobAlike"/>
    <property type="match status" value="1"/>
</dbReference>
<dbReference type="SUPFAM" id="SSF53448">
    <property type="entry name" value="Nucleotide-diphospho-sugar transferases"/>
    <property type="match status" value="1"/>
</dbReference>
<protein>
    <submittedName>
        <fullName evidence="3">Molybdenum cofactor cytidylyltransferase</fullName>
        <ecNumber evidence="3">2.7.7.76</ecNumber>
    </submittedName>
</protein>
<evidence type="ECO:0000259" key="2">
    <source>
        <dbReference type="SMART" id="SM00852"/>
    </source>
</evidence>